<protein>
    <submittedName>
        <fullName evidence="7">PLP-dependent aminotransferase family protein</fullName>
    </submittedName>
</protein>
<proteinExistence type="inferred from homology"/>
<dbReference type="PANTHER" id="PTHR46577:SF1">
    <property type="entry name" value="HTH-TYPE TRANSCRIPTIONAL REGULATORY PROTEIN GABR"/>
    <property type="match status" value="1"/>
</dbReference>
<evidence type="ECO:0000259" key="6">
    <source>
        <dbReference type="PROSITE" id="PS50949"/>
    </source>
</evidence>
<dbReference type="PRINTS" id="PR00035">
    <property type="entry name" value="HTHGNTR"/>
</dbReference>
<sequence>MADFLLPVNPQSTVPLYEQIITGLEDAILAGQYDDGPLPSTRRLAEALGVSRNTVLTAYDRLMEQGLIVTVPRRGLYVSPDAVVRMRAARRTARSPMQPIDWAARLPEPPPTPVHRDPAWARAPFPFVVGQPDPSMFPIGAWERAQREALRQDGLSRVIGDAGQADDPELVRQLCEHVLPARGISAHPDQVMITLGSTHALHLLASVLVRPGSVVLVEDPGYPDARTIMQMAGADVVPGRVDEDGLVVEDLPADLHGAQLVYVTPSHQYPTGATMSASRREELLRRAGAADAVVIEDDYDPEMTFRGMPAVAVRALDDEDRVVYLGSFSKLLAPGLRLGYVVASPALVDAMRARSRYVLRHPPGPMQRALAQMIASRDLARHVRRVRAHYQGLYEEMVRAVERHVRWGPQPVPRGGLARWITGPPGLDAGELARELRRQGVLLDPGAPYWATRPAPRHHLRLGYQVMPLDRIEEGVRRVAAAVEDQVRPRLVPPPTRKLDVPLRGRSS</sequence>
<evidence type="ECO:0000313" key="7">
    <source>
        <dbReference type="EMBL" id="AXH88745.1"/>
    </source>
</evidence>
<name>A0A6N3JSQ9_9ACTN</name>
<keyword evidence="7" id="KW-0032">Aminotransferase</keyword>
<keyword evidence="5" id="KW-0804">Transcription</keyword>
<dbReference type="Gene3D" id="1.10.10.10">
    <property type="entry name" value="Winged helix-like DNA-binding domain superfamily/Winged helix DNA-binding domain"/>
    <property type="match status" value="1"/>
</dbReference>
<dbReference type="RefSeq" id="WP_114918643.1">
    <property type="nucleotide sequence ID" value="NZ_CP031263.1"/>
</dbReference>
<gene>
    <name evidence="7" type="ORF">DVH21_01730</name>
</gene>
<dbReference type="GO" id="GO:0030170">
    <property type="term" value="F:pyridoxal phosphate binding"/>
    <property type="evidence" value="ECO:0007669"/>
    <property type="project" value="InterPro"/>
</dbReference>
<dbReference type="PROSITE" id="PS50949">
    <property type="entry name" value="HTH_GNTR"/>
    <property type="match status" value="1"/>
</dbReference>
<keyword evidence="3" id="KW-0805">Transcription regulation</keyword>
<dbReference type="SUPFAM" id="SSF53383">
    <property type="entry name" value="PLP-dependent transferases"/>
    <property type="match status" value="1"/>
</dbReference>
<evidence type="ECO:0000313" key="8">
    <source>
        <dbReference type="Proteomes" id="UP000253958"/>
    </source>
</evidence>
<evidence type="ECO:0000256" key="5">
    <source>
        <dbReference type="ARBA" id="ARBA00023163"/>
    </source>
</evidence>
<comment type="similarity">
    <text evidence="1">In the C-terminal section; belongs to the class-I pyridoxal-phosphate-dependent aminotransferase family.</text>
</comment>
<keyword evidence="2" id="KW-0663">Pyridoxal phosphate</keyword>
<dbReference type="GO" id="GO:0008483">
    <property type="term" value="F:transaminase activity"/>
    <property type="evidence" value="ECO:0007669"/>
    <property type="project" value="UniProtKB-KW"/>
</dbReference>
<dbReference type="CDD" id="cd00609">
    <property type="entry name" value="AAT_like"/>
    <property type="match status" value="1"/>
</dbReference>
<dbReference type="InterPro" id="IPR000524">
    <property type="entry name" value="Tscrpt_reg_HTH_GntR"/>
</dbReference>
<organism evidence="7 8">
    <name type="scientific">Micromonospora aurantiaca</name>
    <name type="common">nom. illeg.</name>
    <dbReference type="NCBI Taxonomy" id="47850"/>
    <lineage>
        <taxon>Bacteria</taxon>
        <taxon>Bacillati</taxon>
        <taxon>Actinomycetota</taxon>
        <taxon>Actinomycetes</taxon>
        <taxon>Micromonosporales</taxon>
        <taxon>Micromonosporaceae</taxon>
        <taxon>Micromonospora</taxon>
    </lineage>
</organism>
<evidence type="ECO:0000256" key="2">
    <source>
        <dbReference type="ARBA" id="ARBA00022898"/>
    </source>
</evidence>
<dbReference type="EMBL" id="CP031263">
    <property type="protein sequence ID" value="AXH88745.1"/>
    <property type="molecule type" value="Genomic_DNA"/>
</dbReference>
<dbReference type="SUPFAM" id="SSF46785">
    <property type="entry name" value="Winged helix' DNA-binding domain"/>
    <property type="match status" value="1"/>
</dbReference>
<dbReference type="InterPro" id="IPR004839">
    <property type="entry name" value="Aminotransferase_I/II_large"/>
</dbReference>
<reference evidence="7 8" key="2">
    <citation type="submission" date="2018-08" db="EMBL/GenBank/DDBJ databases">
        <title>Streptomyces kandeliansis sp. nov., an endophytic bacterium isolated from mangrove plant.</title>
        <authorList>
            <person name="Wang R."/>
        </authorList>
    </citation>
    <scope>NUCLEOTIDE SEQUENCE [LARGE SCALE GENOMIC DNA]</scope>
    <source>
        <strain evidence="8">H14(2018)</strain>
    </source>
</reference>
<reference evidence="7 8" key="1">
    <citation type="submission" date="2018-07" db="EMBL/GenBank/DDBJ databases">
        <authorList>
            <person name="Ye Y."/>
        </authorList>
    </citation>
    <scope>NUCLEOTIDE SEQUENCE [LARGE SCALE GENOMIC DNA]</scope>
    <source>
        <strain evidence="8">H14(2018)</strain>
    </source>
</reference>
<keyword evidence="7" id="KW-0808">Transferase</keyword>
<dbReference type="Gene3D" id="3.40.640.10">
    <property type="entry name" value="Type I PLP-dependent aspartate aminotransferase-like (Major domain)"/>
    <property type="match status" value="1"/>
</dbReference>
<dbReference type="InterPro" id="IPR015424">
    <property type="entry name" value="PyrdxlP-dep_Trfase"/>
</dbReference>
<dbReference type="PANTHER" id="PTHR46577">
    <property type="entry name" value="HTH-TYPE TRANSCRIPTIONAL REGULATORY PROTEIN GABR"/>
    <property type="match status" value="1"/>
</dbReference>
<dbReference type="InterPro" id="IPR036388">
    <property type="entry name" value="WH-like_DNA-bd_sf"/>
</dbReference>
<dbReference type="CDD" id="cd07377">
    <property type="entry name" value="WHTH_GntR"/>
    <property type="match status" value="1"/>
</dbReference>
<dbReference type="InterPro" id="IPR036390">
    <property type="entry name" value="WH_DNA-bd_sf"/>
</dbReference>
<dbReference type="GO" id="GO:0003700">
    <property type="term" value="F:DNA-binding transcription factor activity"/>
    <property type="evidence" value="ECO:0007669"/>
    <property type="project" value="InterPro"/>
</dbReference>
<accession>A0A6N3JSQ9</accession>
<dbReference type="GO" id="GO:0003677">
    <property type="term" value="F:DNA binding"/>
    <property type="evidence" value="ECO:0007669"/>
    <property type="project" value="UniProtKB-KW"/>
</dbReference>
<dbReference type="Pfam" id="PF00392">
    <property type="entry name" value="GntR"/>
    <property type="match status" value="1"/>
</dbReference>
<dbReference type="Proteomes" id="UP000253958">
    <property type="component" value="Chromosome"/>
</dbReference>
<dbReference type="SMART" id="SM00345">
    <property type="entry name" value="HTH_GNTR"/>
    <property type="match status" value="1"/>
</dbReference>
<evidence type="ECO:0000256" key="4">
    <source>
        <dbReference type="ARBA" id="ARBA00023125"/>
    </source>
</evidence>
<evidence type="ECO:0000256" key="3">
    <source>
        <dbReference type="ARBA" id="ARBA00023015"/>
    </source>
</evidence>
<dbReference type="AlphaFoldDB" id="A0A6N3JSQ9"/>
<feature type="domain" description="HTH gntR-type" evidence="6">
    <location>
        <begin position="14"/>
        <end position="81"/>
    </location>
</feature>
<dbReference type="Pfam" id="PF00155">
    <property type="entry name" value="Aminotran_1_2"/>
    <property type="match status" value="1"/>
</dbReference>
<dbReference type="InterPro" id="IPR015421">
    <property type="entry name" value="PyrdxlP-dep_Trfase_major"/>
</dbReference>
<dbReference type="InterPro" id="IPR051446">
    <property type="entry name" value="HTH_trans_reg/aminotransferase"/>
</dbReference>
<evidence type="ECO:0000256" key="1">
    <source>
        <dbReference type="ARBA" id="ARBA00005384"/>
    </source>
</evidence>
<keyword evidence="4" id="KW-0238">DNA-binding</keyword>